<evidence type="ECO:0000256" key="3">
    <source>
        <dbReference type="ARBA" id="ARBA00024042"/>
    </source>
</evidence>
<dbReference type="GO" id="GO:0010181">
    <property type="term" value="F:FMN binding"/>
    <property type="evidence" value="ECO:0007669"/>
    <property type="project" value="InterPro"/>
</dbReference>
<comment type="similarity">
    <text evidence="3">Belongs to the FMN-dependent alpha-hydroxy acid dehydrogenase family.</text>
</comment>
<dbReference type="InterPro" id="IPR013785">
    <property type="entry name" value="Aldolase_TIM"/>
</dbReference>
<dbReference type="InterPro" id="IPR000262">
    <property type="entry name" value="FMN-dep_DH"/>
</dbReference>
<proteinExistence type="inferred from homology"/>
<comment type="caution">
    <text evidence="7">The sequence shown here is derived from an EMBL/GenBank/DDBJ whole genome shotgun (WGS) entry which is preliminary data.</text>
</comment>
<feature type="binding site" evidence="5">
    <location>
        <position position="193"/>
    </location>
    <ligand>
        <name>FMN</name>
        <dbReference type="ChEBI" id="CHEBI:58210"/>
    </ligand>
</feature>
<protein>
    <submittedName>
        <fullName evidence="7">Lactate 2-monooxygenase</fullName>
    </submittedName>
</protein>
<dbReference type="PROSITE" id="PS51349">
    <property type="entry name" value="FMN_HYDROXY_ACID_DH_2"/>
    <property type="match status" value="1"/>
</dbReference>
<evidence type="ECO:0000256" key="1">
    <source>
        <dbReference type="ARBA" id="ARBA00001917"/>
    </source>
</evidence>
<keyword evidence="2" id="KW-0560">Oxidoreductase</keyword>
<dbReference type="PANTHER" id="PTHR10578:SF143">
    <property type="entry name" value="FMN-DEPENDENT ALPHA-HYDROXY ACID DEHYDROGENASE PB1A11.03"/>
    <property type="match status" value="1"/>
</dbReference>
<name>A0A1E8Q4T3_9MYCO</name>
<feature type="binding site" evidence="5">
    <location>
        <position position="337"/>
    </location>
    <ligand>
        <name>glyoxylate</name>
        <dbReference type="ChEBI" id="CHEBI:36655"/>
    </ligand>
</feature>
<evidence type="ECO:0000256" key="5">
    <source>
        <dbReference type="PIRSR" id="PIRSR000138-2"/>
    </source>
</evidence>
<feature type="binding site" evidence="5">
    <location>
        <position position="167"/>
    </location>
    <ligand>
        <name>glyoxylate</name>
        <dbReference type="ChEBI" id="CHEBI:36655"/>
    </ligand>
</feature>
<accession>A0A1E8Q4T3</accession>
<evidence type="ECO:0000259" key="6">
    <source>
        <dbReference type="PROSITE" id="PS51349"/>
    </source>
</evidence>
<evidence type="ECO:0000313" key="8">
    <source>
        <dbReference type="Proteomes" id="UP000178953"/>
    </source>
</evidence>
<sequence>MTTPDPVPHPGRERQEDVYRAGVFGHRPTVPTNFTALERLARRRMSDRAWAYVAGGAGEGAGMTRNREALDRWAIVPRVLRDTSRRDLSVEVFGRRLPAPVLLAPVGAAGLIRPDADVDIGAAAAALGVPYVFSNQGSAPMEDVAAEMDRVAAARGADAAPRWFQLYWSTDDDVVASFIRRAEAIGADALVVTLDTTQLGWRPQDLNLGSLPFTQAIGIAQYTSDPAFRSSVRDRIAAAKAAGQRPEVEVTVGAVRTLLSLARHVPGSFWRNLVSPVPRASVETFLDTYSRPSLCWADIEGLRQRTRLPIVLKGILHPDDARHAVDLGVDGIVVSTHGGRQIDSVIGAADALVDVAAAVDGRATVILDSGVRGGADVFKALALGADAVAIGRPHVYGLAVDGRRGVQSVVENVIAEFDITMGLAGITSLAELDAGALRRL</sequence>
<feature type="binding site" evidence="5">
    <location>
        <position position="52"/>
    </location>
    <ligand>
        <name>glyoxylate</name>
        <dbReference type="ChEBI" id="CHEBI:36655"/>
    </ligand>
</feature>
<feature type="binding site" evidence="5">
    <location>
        <position position="165"/>
    </location>
    <ligand>
        <name>FMN</name>
        <dbReference type="ChEBI" id="CHEBI:58210"/>
    </ligand>
</feature>
<evidence type="ECO:0000256" key="4">
    <source>
        <dbReference type="PIRSR" id="PIRSR000138-1"/>
    </source>
</evidence>
<feature type="binding site" evidence="5">
    <location>
        <position position="335"/>
    </location>
    <ligand>
        <name>FMN</name>
        <dbReference type="ChEBI" id="CHEBI:58210"/>
    </ligand>
</feature>
<keyword evidence="7" id="KW-0503">Monooxygenase</keyword>
<dbReference type="PIRSF" id="PIRSF000138">
    <property type="entry name" value="Al-hdrx_acd_dh"/>
    <property type="match status" value="1"/>
</dbReference>
<feature type="binding site" evidence="5">
    <location>
        <position position="134"/>
    </location>
    <ligand>
        <name>FMN</name>
        <dbReference type="ChEBI" id="CHEBI:58210"/>
    </ligand>
</feature>
<dbReference type="EMBL" id="MCHX01000032">
    <property type="protein sequence ID" value="OFJ52894.1"/>
    <property type="molecule type" value="Genomic_DNA"/>
</dbReference>
<organism evidence="7 8">
    <name type="scientific">Mycolicibacterium grossiae</name>
    <dbReference type="NCBI Taxonomy" id="1552759"/>
    <lineage>
        <taxon>Bacteria</taxon>
        <taxon>Bacillati</taxon>
        <taxon>Actinomycetota</taxon>
        <taxon>Actinomycetes</taxon>
        <taxon>Mycobacteriales</taxon>
        <taxon>Mycobacteriaceae</taxon>
        <taxon>Mycolicibacterium</taxon>
    </lineage>
</organism>
<dbReference type="PANTHER" id="PTHR10578">
    <property type="entry name" value="S -2-HYDROXY-ACID OXIDASE-RELATED"/>
    <property type="match status" value="1"/>
</dbReference>
<comment type="cofactor">
    <cofactor evidence="1">
        <name>FMN</name>
        <dbReference type="ChEBI" id="CHEBI:58210"/>
    </cofactor>
</comment>
<reference evidence="7 8" key="1">
    <citation type="submission" date="2016-09" db="EMBL/GenBank/DDBJ databases">
        <title>genome sequence of Mycobacterium sp. 739 SCH.</title>
        <authorList>
            <person name="Greninger A.L."/>
            <person name="Qin X."/>
            <person name="Jerome K."/>
            <person name="Vora S."/>
            <person name="Quinn K."/>
        </authorList>
    </citation>
    <scope>NUCLEOTIDE SEQUENCE [LARGE SCALE GENOMIC DNA]</scope>
    <source>
        <strain evidence="7 8">SCH</strain>
    </source>
</reference>
<gene>
    <name evidence="7" type="ORF">BEL07_14860</name>
</gene>
<dbReference type="OrthoDB" id="9770452at2"/>
<dbReference type="InterPro" id="IPR037396">
    <property type="entry name" value="FMN_HAD"/>
</dbReference>
<evidence type="ECO:0000256" key="2">
    <source>
        <dbReference type="ARBA" id="ARBA00023002"/>
    </source>
</evidence>
<dbReference type="Proteomes" id="UP000178953">
    <property type="component" value="Unassembled WGS sequence"/>
</dbReference>
<dbReference type="AlphaFoldDB" id="A0A1E8Q4T3"/>
<feature type="binding site" evidence="5">
    <location>
        <begin position="368"/>
        <end position="372"/>
    </location>
    <ligand>
        <name>FMN</name>
        <dbReference type="ChEBI" id="CHEBI:58210"/>
    </ligand>
</feature>
<keyword evidence="5" id="KW-0285">Flavoprotein</keyword>
<dbReference type="GO" id="GO:0004497">
    <property type="term" value="F:monooxygenase activity"/>
    <property type="evidence" value="ECO:0007669"/>
    <property type="project" value="UniProtKB-KW"/>
</dbReference>
<dbReference type="RefSeq" id="WP_070353889.1">
    <property type="nucleotide sequence ID" value="NZ_CP043474.1"/>
</dbReference>
<feature type="binding site" evidence="5">
    <location>
        <position position="202"/>
    </location>
    <ligand>
        <name>glyoxylate</name>
        <dbReference type="ChEBI" id="CHEBI:36655"/>
    </ligand>
</feature>
<feature type="binding site" evidence="5">
    <location>
        <begin position="105"/>
        <end position="107"/>
    </location>
    <ligand>
        <name>FMN</name>
        <dbReference type="ChEBI" id="CHEBI:58210"/>
    </ligand>
</feature>
<dbReference type="Pfam" id="PF01070">
    <property type="entry name" value="FMN_dh"/>
    <property type="match status" value="1"/>
</dbReference>
<feature type="binding site" evidence="5">
    <location>
        <position position="313"/>
    </location>
    <ligand>
        <name>FMN</name>
        <dbReference type="ChEBI" id="CHEBI:58210"/>
    </ligand>
</feature>
<feature type="domain" description="FMN hydroxy acid dehydrogenase" evidence="6">
    <location>
        <begin position="26"/>
        <end position="440"/>
    </location>
</feature>
<keyword evidence="5" id="KW-0288">FMN</keyword>
<feature type="binding site" evidence="5">
    <location>
        <position position="340"/>
    </location>
    <ligand>
        <name>glyoxylate</name>
        <dbReference type="ChEBI" id="CHEBI:36655"/>
    </ligand>
</feature>
<evidence type="ECO:0000313" key="7">
    <source>
        <dbReference type="EMBL" id="OFJ52894.1"/>
    </source>
</evidence>
<dbReference type="Gene3D" id="3.20.20.70">
    <property type="entry name" value="Aldolase class I"/>
    <property type="match status" value="1"/>
</dbReference>
<keyword evidence="8" id="KW-1185">Reference proteome</keyword>
<feature type="binding site" evidence="5">
    <location>
        <begin position="391"/>
        <end position="392"/>
    </location>
    <ligand>
        <name>FMN</name>
        <dbReference type="ChEBI" id="CHEBI:58210"/>
    </ligand>
</feature>
<dbReference type="InterPro" id="IPR012133">
    <property type="entry name" value="Alpha-hydoxy_acid_DH_FMN"/>
</dbReference>
<feature type="active site" description="Proton acceptor" evidence="4">
    <location>
        <position position="337"/>
    </location>
</feature>
<dbReference type="SUPFAM" id="SSF51395">
    <property type="entry name" value="FMN-linked oxidoreductases"/>
    <property type="match status" value="1"/>
</dbReference>